<accession>A0A087DCS8</accession>
<protein>
    <recommendedName>
        <fullName evidence="4">Lipoprotein</fullName>
    </recommendedName>
</protein>
<evidence type="ECO:0008006" key="4">
    <source>
        <dbReference type="Google" id="ProtNLM"/>
    </source>
</evidence>
<sequence>MRSLKTMRKTVIAAVLACAMVAPLTACGMDGAGSAAQKIMDSVVAGDAKAVAAQSVMTQQFYEKVNYLNVKPAKPVEQVEVGNSQKVGDDVRSVAVSYVVDGKKQDVDLIMRKEDGNQWKAVNPVLFRMVSAVDATLKGAATTSDAKYAMVPGVYDVQTKGSWYEGSWKETITADSNFGKSMGTGLATFGHMNALKATDAITTDQDIQQDLANEISNLSMCQTLKELYLNGQDFALVVGKSIANACRYDVSEVNSTITEYSAKPDSDGDFNITFDAQVTGDVAEFKDGGESDDEWTCQSVSGAGNPTQCARFVPEQYEVKGLQAKCDINNNCRFVDVESTLTAFADVIYAGHGTD</sequence>
<keyword evidence="1" id="KW-0732">Signal</keyword>
<name>A0A087DCS8_9BIFI</name>
<proteinExistence type="predicted"/>
<dbReference type="STRING" id="1437607.BISA_1414"/>
<feature type="signal peptide" evidence="1">
    <location>
        <begin position="1"/>
        <end position="28"/>
    </location>
</feature>
<gene>
    <name evidence="2" type="ORF">BISA_1414</name>
</gene>
<dbReference type="Proteomes" id="UP000029066">
    <property type="component" value="Unassembled WGS sequence"/>
</dbReference>
<dbReference type="EMBL" id="JGZN01000005">
    <property type="protein sequence ID" value="KFI93328.1"/>
    <property type="molecule type" value="Genomic_DNA"/>
</dbReference>
<reference evidence="2 3" key="1">
    <citation type="submission" date="2014-03" db="EMBL/GenBank/DDBJ databases">
        <title>Genomics of Bifidobacteria.</title>
        <authorList>
            <person name="Ventura M."/>
            <person name="Milani C."/>
            <person name="Lugli G.A."/>
        </authorList>
    </citation>
    <scope>NUCLEOTIDE SEQUENCE [LARGE SCALE GENOMIC DNA]</scope>
    <source>
        <strain evidence="2 3">DSM 23967</strain>
    </source>
</reference>
<evidence type="ECO:0000256" key="1">
    <source>
        <dbReference type="SAM" id="SignalP"/>
    </source>
</evidence>
<organism evidence="2 3">
    <name type="scientific">Bifidobacterium saguini DSM 23967</name>
    <dbReference type="NCBI Taxonomy" id="1437607"/>
    <lineage>
        <taxon>Bacteria</taxon>
        <taxon>Bacillati</taxon>
        <taxon>Actinomycetota</taxon>
        <taxon>Actinomycetes</taxon>
        <taxon>Bifidobacteriales</taxon>
        <taxon>Bifidobacteriaceae</taxon>
        <taxon>Bifidobacterium</taxon>
    </lineage>
</organism>
<evidence type="ECO:0000313" key="2">
    <source>
        <dbReference type="EMBL" id="KFI93328.1"/>
    </source>
</evidence>
<feature type="chain" id="PRO_5001820076" description="Lipoprotein" evidence="1">
    <location>
        <begin position="29"/>
        <end position="355"/>
    </location>
</feature>
<dbReference type="AlphaFoldDB" id="A0A087DCS8"/>
<comment type="caution">
    <text evidence="2">The sequence shown here is derived from an EMBL/GenBank/DDBJ whole genome shotgun (WGS) entry which is preliminary data.</text>
</comment>
<evidence type="ECO:0000313" key="3">
    <source>
        <dbReference type="Proteomes" id="UP000029066"/>
    </source>
</evidence>